<feature type="transmembrane region" description="Helical" evidence="1">
    <location>
        <begin position="72"/>
        <end position="91"/>
    </location>
</feature>
<organism evidence="2 3">
    <name type="scientific">Kineosporia mesophila</name>
    <dbReference type="NCBI Taxonomy" id="566012"/>
    <lineage>
        <taxon>Bacteria</taxon>
        <taxon>Bacillati</taxon>
        <taxon>Actinomycetota</taxon>
        <taxon>Actinomycetes</taxon>
        <taxon>Kineosporiales</taxon>
        <taxon>Kineosporiaceae</taxon>
        <taxon>Kineosporia</taxon>
    </lineage>
</organism>
<evidence type="ECO:0000313" key="2">
    <source>
        <dbReference type="EMBL" id="GAA3597201.1"/>
    </source>
</evidence>
<proteinExistence type="predicted"/>
<feature type="transmembrane region" description="Helical" evidence="1">
    <location>
        <begin position="97"/>
        <end position="116"/>
    </location>
</feature>
<dbReference type="Pfam" id="PF03988">
    <property type="entry name" value="DUF347"/>
    <property type="match status" value="3"/>
</dbReference>
<feature type="transmembrane region" description="Helical" evidence="1">
    <location>
        <begin position="194"/>
        <end position="216"/>
    </location>
</feature>
<name>A0ABP6Z431_9ACTN</name>
<reference evidence="3" key="1">
    <citation type="journal article" date="2019" name="Int. J. Syst. Evol. Microbiol.">
        <title>The Global Catalogue of Microorganisms (GCM) 10K type strain sequencing project: providing services to taxonomists for standard genome sequencing and annotation.</title>
        <authorList>
            <consortium name="The Broad Institute Genomics Platform"/>
            <consortium name="The Broad Institute Genome Sequencing Center for Infectious Disease"/>
            <person name="Wu L."/>
            <person name="Ma J."/>
        </authorList>
    </citation>
    <scope>NUCLEOTIDE SEQUENCE [LARGE SCALE GENOMIC DNA]</scope>
    <source>
        <strain evidence="3">JCM 16902</strain>
    </source>
</reference>
<evidence type="ECO:0000313" key="3">
    <source>
        <dbReference type="Proteomes" id="UP001501074"/>
    </source>
</evidence>
<keyword evidence="1" id="KW-1133">Transmembrane helix</keyword>
<keyword evidence="1" id="KW-0472">Membrane</keyword>
<comment type="caution">
    <text evidence="2">The sequence shown here is derived from an EMBL/GenBank/DDBJ whole genome shotgun (WGS) entry which is preliminary data.</text>
</comment>
<accession>A0ABP6Z431</accession>
<keyword evidence="1" id="KW-0812">Transmembrane</keyword>
<keyword evidence="3" id="KW-1185">Reference proteome</keyword>
<dbReference type="InterPro" id="IPR007136">
    <property type="entry name" value="DUF347"/>
</dbReference>
<feature type="transmembrane region" description="Helical" evidence="1">
    <location>
        <begin position="161"/>
        <end position="182"/>
    </location>
</feature>
<protein>
    <submittedName>
        <fullName evidence="2">Membrane protein</fullName>
    </submittedName>
</protein>
<feature type="transmembrane region" description="Helical" evidence="1">
    <location>
        <begin position="136"/>
        <end position="155"/>
    </location>
</feature>
<gene>
    <name evidence="2" type="ORF">GCM10022223_10480</name>
</gene>
<feature type="transmembrane region" description="Helical" evidence="1">
    <location>
        <begin position="222"/>
        <end position="242"/>
    </location>
</feature>
<evidence type="ECO:0000256" key="1">
    <source>
        <dbReference type="SAM" id="Phobius"/>
    </source>
</evidence>
<dbReference type="Proteomes" id="UP001501074">
    <property type="component" value="Unassembled WGS sequence"/>
</dbReference>
<feature type="transmembrane region" description="Helical" evidence="1">
    <location>
        <begin position="41"/>
        <end position="60"/>
    </location>
</feature>
<sequence length="261" mass="27895">MRPRATHLSKVPEATALFWTIKICTTGMGEAASDFMGTRPVLVAAVLVALSGTALVWLLLRQFRADRYVPWIYWGTVAMISVFGTVAADGLRTALGLSYGATTIAFALAVAVSLSAWYRSERTLSIHDITTRRREIFYWVTVVATFALGTAAGDLTAHSLGLGYLDSGLLFLAVIAVPYLLHRGSDGRALNATAAFWAAYIVTRPLGASFADWAAVPRHDGGLHLGTGPVTLVLLIVIAALVRQESRQPQAGAIPVTEGAR</sequence>
<dbReference type="EMBL" id="BAAAZO010000002">
    <property type="protein sequence ID" value="GAA3597201.1"/>
    <property type="molecule type" value="Genomic_DNA"/>
</dbReference>